<feature type="compositionally biased region" description="Basic and acidic residues" evidence="1">
    <location>
        <begin position="437"/>
        <end position="455"/>
    </location>
</feature>
<dbReference type="InterPro" id="IPR009279">
    <property type="entry name" value="Portal_Mu"/>
</dbReference>
<protein>
    <recommendedName>
        <fullName evidence="4">Portal protein</fullName>
    </recommendedName>
</protein>
<name>A0A0S4KZ88_9CAUD</name>
<dbReference type="GeneID" id="26799081"/>
<dbReference type="OrthoDB" id="2427at10239"/>
<evidence type="ECO:0000256" key="1">
    <source>
        <dbReference type="SAM" id="MobiDB-lite"/>
    </source>
</evidence>
<dbReference type="KEGG" id="vg:26799081"/>
<evidence type="ECO:0008006" key="4">
    <source>
        <dbReference type="Google" id="ProtNLM"/>
    </source>
</evidence>
<keyword evidence="3" id="KW-1185">Reference proteome</keyword>
<evidence type="ECO:0000313" key="3">
    <source>
        <dbReference type="Proteomes" id="UP000204441"/>
    </source>
</evidence>
<dbReference type="Pfam" id="PF06074">
    <property type="entry name" value="Portal_Mu"/>
    <property type="match status" value="1"/>
</dbReference>
<sequence>MAKRTKVEKVAAPMPRLRLGEIGVVGLKQYGGNVAEENRRELRFPEACRTYRTMGQDATIRSAISLVEMMISRVDWSVDLGVEPDATMKARGEFLESVIHDMEHSFADFIREVTSMYTYGFCVNEKVYRRRTFEAGSSYNDNKIGIKKLPVRSQDTISRWVFSDDGRDLIGLEQNLAGVQGGDRYANIVALNSDGIIQIPRKKFMLFRVDAKRDNPEGNSPLRGCYNAWLFRRQIEEQEAIGITRDMNGMPTLYLPPRYMSEDASDSEKAIFEYYKNVIRNIQMNEQSGLILPQAFDPESRQPLFKFELTSTQGGKMYDTDAIIKRWDNKILMVLFADMLKMGQDQVGSYSLAGAKTNIMAMAIEARLKEIQDVLNNDLIPQLFALNGEILTAKELPKLQYGDLDEVDLDEFSKAIQRMGSVGALELDRPMANKIRESIKVTPKKPDEPVDKEEIMGGDSQAGDGMAAGGGNGASKKSSGRDNAAANNA</sequence>
<proteinExistence type="predicted"/>
<feature type="region of interest" description="Disordered" evidence="1">
    <location>
        <begin position="437"/>
        <end position="489"/>
    </location>
</feature>
<reference evidence="3" key="1">
    <citation type="submission" date="2015-10" db="EMBL/GenBank/DDBJ databases">
        <authorList>
            <person name="Millard A."/>
        </authorList>
    </citation>
    <scope>NUCLEOTIDE SEQUENCE [LARGE SCALE GENOMIC DNA]</scope>
</reference>
<evidence type="ECO:0000313" key="2">
    <source>
        <dbReference type="EMBL" id="CUR44332.1"/>
    </source>
</evidence>
<gene>
    <name evidence="2" type="ORF">VCM_00113</name>
</gene>
<accession>A0A0S4KZ88</accession>
<dbReference type="RefSeq" id="YP_009222711.1">
    <property type="nucleotide sequence ID" value="NC_029065.1"/>
</dbReference>
<organism evidence="2 3">
    <name type="scientific">Pseudomonas phage VCM</name>
    <dbReference type="NCBI Taxonomy" id="1729937"/>
    <lineage>
        <taxon>Viruses</taxon>
        <taxon>Duplodnaviria</taxon>
        <taxon>Heunggongvirae</taxon>
        <taxon>Uroviricota</taxon>
        <taxon>Caudoviricetes</taxon>
        <taxon>Vandenendeviridae</taxon>
        <taxon>Gorskivirinae</taxon>
        <taxon>Kremarvirus</taxon>
        <taxon>Kremarvirus VCM</taxon>
        <taxon>Otagovirus VCM</taxon>
    </lineage>
</organism>
<dbReference type="EMBL" id="LN887844">
    <property type="protein sequence ID" value="CUR44332.1"/>
    <property type="molecule type" value="Genomic_DNA"/>
</dbReference>
<dbReference type="Proteomes" id="UP000204441">
    <property type="component" value="Genome"/>
</dbReference>